<dbReference type="OrthoDB" id="9799173at2"/>
<proteinExistence type="predicted"/>
<feature type="domain" description="Antitoxin SocA-like Panacea" evidence="1">
    <location>
        <begin position="23"/>
        <end position="118"/>
    </location>
</feature>
<dbReference type="EMBL" id="UHIO01000001">
    <property type="protein sequence ID" value="SUP43093.1"/>
    <property type="molecule type" value="Genomic_DNA"/>
</dbReference>
<evidence type="ECO:0000313" key="3">
    <source>
        <dbReference type="Proteomes" id="UP000255367"/>
    </source>
</evidence>
<dbReference type="InterPro" id="IPR025272">
    <property type="entry name" value="SocA_Panacea"/>
</dbReference>
<gene>
    <name evidence="2" type="ORF">NCTC12020_01060</name>
</gene>
<evidence type="ECO:0000259" key="1">
    <source>
        <dbReference type="Pfam" id="PF13274"/>
    </source>
</evidence>
<keyword evidence="3" id="KW-1185">Reference proteome</keyword>
<dbReference type="RefSeq" id="WP_115310244.1">
    <property type="nucleotide sequence ID" value="NZ_UHIO01000001.1"/>
</dbReference>
<dbReference type="Proteomes" id="UP000255367">
    <property type="component" value="Unassembled WGS sequence"/>
</dbReference>
<protein>
    <submittedName>
        <fullName evidence="2">Uncharacterized phage-associated protein</fullName>
    </submittedName>
</protein>
<sequence length="148" mass="17000">MATVFDVAKYILDSVGSMSAMKLQKLVFYSQAMSLVWDDIPLFSDEFEAWAKGPVCRALYDAHKGMFMLNDSNFLKKYDVDLDRLTGTNKETIDVVINSLKDLPAYELSEMTHREMPWLEARGDCPEGAICTNIITKESMLDYYQENW</sequence>
<reference evidence="2 3" key="1">
    <citation type="submission" date="2018-06" db="EMBL/GenBank/DDBJ databases">
        <authorList>
            <consortium name="Pathogen Informatics"/>
            <person name="Doyle S."/>
        </authorList>
    </citation>
    <scope>NUCLEOTIDE SEQUENCE [LARGE SCALE GENOMIC DNA]</scope>
    <source>
        <strain evidence="2 3">NCTC12020</strain>
    </source>
</reference>
<evidence type="ECO:0000313" key="2">
    <source>
        <dbReference type="EMBL" id="SUP43093.1"/>
    </source>
</evidence>
<dbReference type="Pfam" id="PF13274">
    <property type="entry name" value="SocA_Panacea"/>
    <property type="match status" value="1"/>
</dbReference>
<name>A0A380NKR0_9FIRM</name>
<accession>A0A380NKR0</accession>
<dbReference type="AlphaFoldDB" id="A0A380NKR0"/>
<organism evidence="2 3">
    <name type="scientific">Veillonella criceti</name>
    <dbReference type="NCBI Taxonomy" id="103891"/>
    <lineage>
        <taxon>Bacteria</taxon>
        <taxon>Bacillati</taxon>
        <taxon>Bacillota</taxon>
        <taxon>Negativicutes</taxon>
        <taxon>Veillonellales</taxon>
        <taxon>Veillonellaceae</taxon>
        <taxon>Veillonella</taxon>
    </lineage>
</organism>